<dbReference type="AlphaFoldDB" id="A0A5J5AV29"/>
<organism evidence="4 5">
    <name type="scientific">Nyssa sinensis</name>
    <dbReference type="NCBI Taxonomy" id="561372"/>
    <lineage>
        <taxon>Eukaryota</taxon>
        <taxon>Viridiplantae</taxon>
        <taxon>Streptophyta</taxon>
        <taxon>Embryophyta</taxon>
        <taxon>Tracheophyta</taxon>
        <taxon>Spermatophyta</taxon>
        <taxon>Magnoliopsida</taxon>
        <taxon>eudicotyledons</taxon>
        <taxon>Gunneridae</taxon>
        <taxon>Pentapetalae</taxon>
        <taxon>asterids</taxon>
        <taxon>Cornales</taxon>
        <taxon>Nyssaceae</taxon>
        <taxon>Nyssa</taxon>
    </lineage>
</organism>
<evidence type="ECO:0008006" key="6">
    <source>
        <dbReference type="Google" id="ProtNLM"/>
    </source>
</evidence>
<protein>
    <recommendedName>
        <fullName evidence="6">UDP-glycosyltransferases domain-containing protein</fullName>
    </recommendedName>
</protein>
<dbReference type="Proteomes" id="UP000325577">
    <property type="component" value="Linkage Group LG18"/>
</dbReference>
<keyword evidence="2" id="KW-0328">Glycosyltransferase</keyword>
<dbReference type="Gene3D" id="3.40.50.2000">
    <property type="entry name" value="Glycogen Phosphorylase B"/>
    <property type="match status" value="2"/>
</dbReference>
<dbReference type="InterPro" id="IPR002213">
    <property type="entry name" value="UDP_glucos_trans"/>
</dbReference>
<dbReference type="GO" id="GO:0080043">
    <property type="term" value="F:quercetin 3-O-glucosyltransferase activity"/>
    <property type="evidence" value="ECO:0007669"/>
    <property type="project" value="TreeGrafter"/>
</dbReference>
<sequence length="347" mass="39051">MDRSTLPPHVLIFPFPVQGHVNSMLKLAELLLLAGLDVTFLVTDYNHGRLLRYTNIQSRFDRFPGFRFETISDSLPDEHPRSGDRVMEIFDSLKAKTRPLLKELLISDHFTIGTRRPLTCIIADGVLGFALDVAEEIGIPVIYFRTISACSFWAYFCIPELIGAGEVPFTGDDLDVSIASVPGMEGFLRRRDLPSFCRAGDLADTNLQMVITETRQTPRAQALILNTFEDLEGPILSQIRTHCPKLYTIGPLHYHLKTRIAAENISPPTSSNSLWEEDRSCISWLDTQPLKSVIYVSFGSITIMTRDQVMEFWHGLVNSGKQFLWVIRPDSVAGSQIPAEILEGNKR</sequence>
<evidence type="ECO:0000256" key="3">
    <source>
        <dbReference type="ARBA" id="ARBA00022679"/>
    </source>
</evidence>
<reference evidence="4 5" key="1">
    <citation type="submission" date="2019-09" db="EMBL/GenBank/DDBJ databases">
        <title>A chromosome-level genome assembly of the Chinese tupelo Nyssa sinensis.</title>
        <authorList>
            <person name="Yang X."/>
            <person name="Kang M."/>
            <person name="Yang Y."/>
            <person name="Xiong H."/>
            <person name="Wang M."/>
            <person name="Zhang Z."/>
            <person name="Wang Z."/>
            <person name="Wu H."/>
            <person name="Ma T."/>
            <person name="Liu J."/>
            <person name="Xi Z."/>
        </authorList>
    </citation>
    <scope>NUCLEOTIDE SEQUENCE [LARGE SCALE GENOMIC DNA]</scope>
    <source>
        <strain evidence="4">J267</strain>
        <tissue evidence="4">Leaf</tissue>
    </source>
</reference>
<keyword evidence="3" id="KW-0808">Transferase</keyword>
<gene>
    <name evidence="4" type="ORF">F0562_031663</name>
</gene>
<dbReference type="EMBL" id="CM018041">
    <property type="protein sequence ID" value="KAA8534144.1"/>
    <property type="molecule type" value="Genomic_DNA"/>
</dbReference>
<evidence type="ECO:0000313" key="4">
    <source>
        <dbReference type="EMBL" id="KAA8534144.1"/>
    </source>
</evidence>
<evidence type="ECO:0000313" key="5">
    <source>
        <dbReference type="Proteomes" id="UP000325577"/>
    </source>
</evidence>
<dbReference type="OrthoDB" id="5835829at2759"/>
<comment type="similarity">
    <text evidence="1">Belongs to the UDP-glycosyltransferase family.</text>
</comment>
<dbReference type="PANTHER" id="PTHR11926">
    <property type="entry name" value="GLUCOSYL/GLUCURONOSYL TRANSFERASES"/>
    <property type="match status" value="1"/>
</dbReference>
<evidence type="ECO:0000256" key="1">
    <source>
        <dbReference type="ARBA" id="ARBA00009995"/>
    </source>
</evidence>
<dbReference type="SUPFAM" id="SSF53756">
    <property type="entry name" value="UDP-Glycosyltransferase/glycogen phosphorylase"/>
    <property type="match status" value="1"/>
</dbReference>
<dbReference type="FunFam" id="3.40.50.2000:FF:000065">
    <property type="entry name" value="Glycosyltransferase"/>
    <property type="match status" value="1"/>
</dbReference>
<dbReference type="GO" id="GO:0080044">
    <property type="term" value="F:quercetin 7-O-glucosyltransferase activity"/>
    <property type="evidence" value="ECO:0007669"/>
    <property type="project" value="TreeGrafter"/>
</dbReference>
<evidence type="ECO:0000256" key="2">
    <source>
        <dbReference type="ARBA" id="ARBA00022676"/>
    </source>
</evidence>
<dbReference type="PANTHER" id="PTHR11926:SF1392">
    <property type="entry name" value="GLYCOSYLTRANSFERASE"/>
    <property type="match status" value="1"/>
</dbReference>
<keyword evidence="5" id="KW-1185">Reference proteome</keyword>
<accession>A0A5J5AV29</accession>
<name>A0A5J5AV29_9ASTE</name>
<dbReference type="CDD" id="cd03784">
    <property type="entry name" value="GT1_Gtf-like"/>
    <property type="match status" value="1"/>
</dbReference>
<proteinExistence type="inferred from homology"/>